<dbReference type="Pfam" id="PF03466">
    <property type="entry name" value="LysR_substrate"/>
    <property type="match status" value="1"/>
</dbReference>
<dbReference type="Pfam" id="PF00126">
    <property type="entry name" value="HTH_1"/>
    <property type="match status" value="1"/>
</dbReference>
<organism evidence="6 7">
    <name type="scientific">Aquicella lusitana</name>
    <dbReference type="NCBI Taxonomy" id="254246"/>
    <lineage>
        <taxon>Bacteria</taxon>
        <taxon>Pseudomonadati</taxon>
        <taxon>Pseudomonadota</taxon>
        <taxon>Gammaproteobacteria</taxon>
        <taxon>Legionellales</taxon>
        <taxon>Coxiellaceae</taxon>
        <taxon>Aquicella</taxon>
    </lineage>
</organism>
<evidence type="ECO:0000256" key="4">
    <source>
        <dbReference type="ARBA" id="ARBA00023163"/>
    </source>
</evidence>
<dbReference type="PRINTS" id="PR00039">
    <property type="entry name" value="HTHLYSR"/>
</dbReference>
<evidence type="ECO:0000313" key="7">
    <source>
        <dbReference type="Proteomes" id="UP000254720"/>
    </source>
</evidence>
<dbReference type="AlphaFoldDB" id="A0A370G2S6"/>
<dbReference type="OrthoDB" id="8850588at2"/>
<keyword evidence="3 6" id="KW-0238">DNA-binding</keyword>
<dbReference type="Gene3D" id="1.10.10.10">
    <property type="entry name" value="Winged helix-like DNA-binding domain superfamily/Winged helix DNA-binding domain"/>
    <property type="match status" value="1"/>
</dbReference>
<accession>A0A370G2S6</accession>
<dbReference type="FunFam" id="1.10.10.10:FF:000001">
    <property type="entry name" value="LysR family transcriptional regulator"/>
    <property type="match status" value="1"/>
</dbReference>
<evidence type="ECO:0000256" key="3">
    <source>
        <dbReference type="ARBA" id="ARBA00023125"/>
    </source>
</evidence>
<dbReference type="PANTHER" id="PTHR30126">
    <property type="entry name" value="HTH-TYPE TRANSCRIPTIONAL REGULATOR"/>
    <property type="match status" value="1"/>
</dbReference>
<dbReference type="EMBL" id="QQAX01000043">
    <property type="protein sequence ID" value="RDI37149.1"/>
    <property type="molecule type" value="Genomic_DNA"/>
</dbReference>
<name>A0A370G2S6_9COXI</name>
<dbReference type="Gene3D" id="3.40.190.290">
    <property type="match status" value="1"/>
</dbReference>
<dbReference type="RefSeq" id="WP_114835479.1">
    <property type="nucleotide sequence ID" value="NZ_LR699114.1"/>
</dbReference>
<protein>
    <submittedName>
        <fullName evidence="6">DNA-binding transcriptional LysR family regulator</fullName>
    </submittedName>
</protein>
<proteinExistence type="inferred from homology"/>
<evidence type="ECO:0000313" key="6">
    <source>
        <dbReference type="EMBL" id="RDI37149.1"/>
    </source>
</evidence>
<keyword evidence="2" id="KW-0805">Transcription regulation</keyword>
<dbReference type="InterPro" id="IPR005119">
    <property type="entry name" value="LysR_subst-bd"/>
</dbReference>
<dbReference type="PROSITE" id="PS50931">
    <property type="entry name" value="HTH_LYSR"/>
    <property type="match status" value="1"/>
</dbReference>
<dbReference type="InterPro" id="IPR036390">
    <property type="entry name" value="WH_DNA-bd_sf"/>
</dbReference>
<comment type="similarity">
    <text evidence="1">Belongs to the LysR transcriptional regulatory family.</text>
</comment>
<feature type="domain" description="HTH lysR-type" evidence="5">
    <location>
        <begin position="8"/>
        <end position="61"/>
    </location>
</feature>
<gene>
    <name evidence="6" type="ORF">C8D86_1431</name>
</gene>
<keyword evidence="4" id="KW-0804">Transcription</keyword>
<keyword evidence="7" id="KW-1185">Reference proteome</keyword>
<dbReference type="SUPFAM" id="SSF46785">
    <property type="entry name" value="Winged helix' DNA-binding domain"/>
    <property type="match status" value="1"/>
</dbReference>
<evidence type="ECO:0000256" key="1">
    <source>
        <dbReference type="ARBA" id="ARBA00009437"/>
    </source>
</evidence>
<dbReference type="InterPro" id="IPR000847">
    <property type="entry name" value="LysR_HTH_N"/>
</dbReference>
<dbReference type="GO" id="GO:0003700">
    <property type="term" value="F:DNA-binding transcription factor activity"/>
    <property type="evidence" value="ECO:0007669"/>
    <property type="project" value="InterPro"/>
</dbReference>
<dbReference type="Proteomes" id="UP000254720">
    <property type="component" value="Unassembled WGS sequence"/>
</dbReference>
<dbReference type="SUPFAM" id="SSF53850">
    <property type="entry name" value="Periplasmic binding protein-like II"/>
    <property type="match status" value="1"/>
</dbReference>
<dbReference type="GO" id="GO:0000976">
    <property type="term" value="F:transcription cis-regulatory region binding"/>
    <property type="evidence" value="ECO:0007669"/>
    <property type="project" value="TreeGrafter"/>
</dbReference>
<dbReference type="InterPro" id="IPR036388">
    <property type="entry name" value="WH-like_DNA-bd_sf"/>
</dbReference>
<dbReference type="PANTHER" id="PTHR30126:SF40">
    <property type="entry name" value="HTH-TYPE TRANSCRIPTIONAL REGULATOR GLTR"/>
    <property type="match status" value="1"/>
</dbReference>
<reference evidence="6 7" key="1">
    <citation type="submission" date="2018-07" db="EMBL/GenBank/DDBJ databases">
        <title>Genomic Encyclopedia of Type Strains, Phase IV (KMG-IV): sequencing the most valuable type-strain genomes for metagenomic binning, comparative biology and taxonomic classification.</title>
        <authorList>
            <person name="Goeker M."/>
        </authorList>
    </citation>
    <scope>NUCLEOTIDE SEQUENCE [LARGE SCALE GENOMIC DNA]</scope>
    <source>
        <strain evidence="6 7">DSM 16500</strain>
    </source>
</reference>
<dbReference type="CDD" id="cd05466">
    <property type="entry name" value="PBP2_LTTR_substrate"/>
    <property type="match status" value="1"/>
</dbReference>
<comment type="caution">
    <text evidence="6">The sequence shown here is derived from an EMBL/GenBank/DDBJ whole genome shotgun (WGS) entry which is preliminary data.</text>
</comment>
<evidence type="ECO:0000256" key="2">
    <source>
        <dbReference type="ARBA" id="ARBA00023015"/>
    </source>
</evidence>
<evidence type="ECO:0000259" key="5">
    <source>
        <dbReference type="PROSITE" id="PS50931"/>
    </source>
</evidence>
<sequence>MTSLSSLQLDAFIAVARENSFSRAANKLHISQSALSQRILNLEQLLGSTLIIRESTGIRLTELGSRLLRYCQLKESLEADFLANIQTPRTEKLSGIIRIAGFSTITQSVLVPVLGELIQKHPALQIELMCKELRELPNLLESGQADFIFMTRPIDKQGIENILLGHEEYVLIQPQGKKFREDVYLDHDEEDTTTTAFFKIQNKPPERWQRSYLDDIYLIITGVQEGLGRAVVPFHIAGKLNGIEIVSGKKPLPLPVYLLHYSQSFYTRLQQCVFRPY</sequence>